<sequence length="494" mass="53783">MQNDAKSALVAFSRPLGNMEAFFPLLSESYGGSVDQEHWIIYLALKLRFPPSITDPASYLKGAWQALRLQHPALGATLSSPSTPNQGVRRRVSVVSYDPEAWANVSFSCQDEKDATALFSNLRPTATATCYWLAKSNEVVLRTSHWRIDGVGMVKLGHQFLTCLADVLRLGPDLALDVYMKRPPVNPPIGPTIEELARIGKPSNTGSEEDPIVAAAADALISEFIRGVPSIGLPTRADPQDSPPGTSSRIATTLDAATTAKITATCRKWKLKVTSVIHAALVRATAQFPQHSLSKSFAAFVPIDLRRSLTAAVSPESRNDSRVTGLYFSGLPVCIDGVLGADGKAPKDFETIARELDATYSRDLMNFWKSDESRMVSFLDISESFLQRSTALLTTPLPEGLPPAQTPDLSSLGKMDAVVQTSYAVGDDAEVEVVNCWLGTEVLNRSLQFHVWSWKGEMTLAACFNDSFYEKLFVVEILGKVIEELLAGCGIEKT</sequence>
<evidence type="ECO:0000313" key="1">
    <source>
        <dbReference type="EMBL" id="KAI6091690.1"/>
    </source>
</evidence>
<gene>
    <name evidence="1" type="ORF">F4821DRAFT_189693</name>
</gene>
<keyword evidence="2" id="KW-1185">Reference proteome</keyword>
<organism evidence="1 2">
    <name type="scientific">Hypoxylon rubiginosum</name>
    <dbReference type="NCBI Taxonomy" id="110542"/>
    <lineage>
        <taxon>Eukaryota</taxon>
        <taxon>Fungi</taxon>
        <taxon>Dikarya</taxon>
        <taxon>Ascomycota</taxon>
        <taxon>Pezizomycotina</taxon>
        <taxon>Sordariomycetes</taxon>
        <taxon>Xylariomycetidae</taxon>
        <taxon>Xylariales</taxon>
        <taxon>Hypoxylaceae</taxon>
        <taxon>Hypoxylon</taxon>
    </lineage>
</organism>
<accession>A0ACC0DHK2</accession>
<reference evidence="1 2" key="1">
    <citation type="journal article" date="2022" name="New Phytol.">
        <title>Ecological generalism drives hyperdiversity of secondary metabolite gene clusters in xylarialean endophytes.</title>
        <authorList>
            <person name="Franco M.E.E."/>
            <person name="Wisecaver J.H."/>
            <person name="Arnold A.E."/>
            <person name="Ju Y.M."/>
            <person name="Slot J.C."/>
            <person name="Ahrendt S."/>
            <person name="Moore L.P."/>
            <person name="Eastman K.E."/>
            <person name="Scott K."/>
            <person name="Konkel Z."/>
            <person name="Mondo S.J."/>
            <person name="Kuo A."/>
            <person name="Hayes R.D."/>
            <person name="Haridas S."/>
            <person name="Andreopoulos B."/>
            <person name="Riley R."/>
            <person name="LaButti K."/>
            <person name="Pangilinan J."/>
            <person name="Lipzen A."/>
            <person name="Amirebrahimi M."/>
            <person name="Yan J."/>
            <person name="Adam C."/>
            <person name="Keymanesh K."/>
            <person name="Ng V."/>
            <person name="Louie K."/>
            <person name="Northen T."/>
            <person name="Drula E."/>
            <person name="Henrissat B."/>
            <person name="Hsieh H.M."/>
            <person name="Youens-Clark K."/>
            <person name="Lutzoni F."/>
            <person name="Miadlikowska J."/>
            <person name="Eastwood D.C."/>
            <person name="Hamelin R.C."/>
            <person name="Grigoriev I.V."/>
            <person name="U'Ren J.M."/>
        </authorList>
    </citation>
    <scope>NUCLEOTIDE SEQUENCE [LARGE SCALE GENOMIC DNA]</scope>
    <source>
        <strain evidence="1 2">ER1909</strain>
    </source>
</reference>
<proteinExistence type="predicted"/>
<name>A0ACC0DHK2_9PEZI</name>
<comment type="caution">
    <text evidence="1">The sequence shown here is derived from an EMBL/GenBank/DDBJ whole genome shotgun (WGS) entry which is preliminary data.</text>
</comment>
<evidence type="ECO:0000313" key="2">
    <source>
        <dbReference type="Proteomes" id="UP001497680"/>
    </source>
</evidence>
<dbReference type="EMBL" id="MU394286">
    <property type="protein sequence ID" value="KAI6091690.1"/>
    <property type="molecule type" value="Genomic_DNA"/>
</dbReference>
<protein>
    <submittedName>
        <fullName evidence="1">Uncharacterized protein</fullName>
    </submittedName>
</protein>
<dbReference type="Proteomes" id="UP001497680">
    <property type="component" value="Unassembled WGS sequence"/>
</dbReference>